<dbReference type="GO" id="GO:0005576">
    <property type="term" value="C:extracellular region"/>
    <property type="evidence" value="ECO:0007669"/>
    <property type="project" value="InterPro"/>
</dbReference>
<keyword evidence="1" id="KW-0472">Membrane</keyword>
<dbReference type="HOGENOM" id="CLU_2405686_0_0_1"/>
<dbReference type="InterPro" id="IPR036508">
    <property type="entry name" value="Chitin-bd_dom_sf"/>
</dbReference>
<keyword evidence="1" id="KW-1133">Transmembrane helix</keyword>
<organism evidence="3 4">
    <name type="scientific">Megaselia scalaris</name>
    <name type="common">Humpbacked fly</name>
    <name type="synonym">Phora scalaris</name>
    <dbReference type="NCBI Taxonomy" id="36166"/>
    <lineage>
        <taxon>Eukaryota</taxon>
        <taxon>Metazoa</taxon>
        <taxon>Ecdysozoa</taxon>
        <taxon>Arthropoda</taxon>
        <taxon>Hexapoda</taxon>
        <taxon>Insecta</taxon>
        <taxon>Pterygota</taxon>
        <taxon>Neoptera</taxon>
        <taxon>Endopterygota</taxon>
        <taxon>Diptera</taxon>
        <taxon>Brachycera</taxon>
        <taxon>Muscomorpha</taxon>
        <taxon>Platypezoidea</taxon>
        <taxon>Phoridae</taxon>
        <taxon>Megaseliini</taxon>
        <taxon>Megaselia</taxon>
    </lineage>
</organism>
<accession>T1H4G5</accession>
<dbReference type="GO" id="GO:0008061">
    <property type="term" value="F:chitin binding"/>
    <property type="evidence" value="ECO:0007669"/>
    <property type="project" value="InterPro"/>
</dbReference>
<evidence type="ECO:0000259" key="2">
    <source>
        <dbReference type="PROSITE" id="PS50940"/>
    </source>
</evidence>
<protein>
    <recommendedName>
        <fullName evidence="2">Chitin-binding type-2 domain-containing protein</fullName>
    </recommendedName>
</protein>
<reference evidence="3" key="2">
    <citation type="submission" date="2015-06" db="UniProtKB">
        <authorList>
            <consortium name="EnsemblMetazoa"/>
        </authorList>
    </citation>
    <scope>IDENTIFICATION</scope>
</reference>
<dbReference type="Gene3D" id="2.170.140.10">
    <property type="entry name" value="Chitin binding domain"/>
    <property type="match status" value="1"/>
</dbReference>
<feature type="transmembrane region" description="Helical" evidence="1">
    <location>
        <begin position="20"/>
        <end position="43"/>
    </location>
</feature>
<evidence type="ECO:0000256" key="1">
    <source>
        <dbReference type="SAM" id="Phobius"/>
    </source>
</evidence>
<dbReference type="EnsemblMetazoa" id="MESCA011174-RA">
    <property type="protein sequence ID" value="MESCA011174-PA"/>
    <property type="gene ID" value="MESCA011174"/>
</dbReference>
<dbReference type="PROSITE" id="PS50940">
    <property type="entry name" value="CHIT_BIND_II"/>
    <property type="match status" value="1"/>
</dbReference>
<dbReference type="InterPro" id="IPR002557">
    <property type="entry name" value="Chitin-bd_dom"/>
</dbReference>
<feature type="domain" description="Chitin-binding type-2" evidence="2">
    <location>
        <begin position="44"/>
        <end position="93"/>
    </location>
</feature>
<dbReference type="EMBL" id="CAQQ02384607">
    <property type="status" value="NOT_ANNOTATED_CDS"/>
    <property type="molecule type" value="Genomic_DNA"/>
</dbReference>
<name>T1H4G5_MEGSC</name>
<dbReference type="Proteomes" id="UP000015102">
    <property type="component" value="Unassembled WGS sequence"/>
</dbReference>
<keyword evidence="4" id="KW-1185">Reference proteome</keyword>
<sequence length="93" mass="10453">MAHCMFTFTTDTFQVTNHNYLILAMKLILAAFLFLGLSGNQVLGQNCNGKTRGYYVTPNSCNQYYYCDGGKIWTYNCATAPSGWAKDFFCTSN</sequence>
<dbReference type="SUPFAM" id="SSF57625">
    <property type="entry name" value="Invertebrate chitin-binding proteins"/>
    <property type="match status" value="1"/>
</dbReference>
<dbReference type="AlphaFoldDB" id="T1H4G5"/>
<evidence type="ECO:0000313" key="4">
    <source>
        <dbReference type="Proteomes" id="UP000015102"/>
    </source>
</evidence>
<evidence type="ECO:0000313" key="3">
    <source>
        <dbReference type="EnsemblMetazoa" id="MESCA011174-PA"/>
    </source>
</evidence>
<keyword evidence="1" id="KW-0812">Transmembrane</keyword>
<dbReference type="Pfam" id="PF01607">
    <property type="entry name" value="CBM_14"/>
    <property type="match status" value="1"/>
</dbReference>
<reference evidence="4" key="1">
    <citation type="submission" date="2013-02" db="EMBL/GenBank/DDBJ databases">
        <authorList>
            <person name="Hughes D."/>
        </authorList>
    </citation>
    <scope>NUCLEOTIDE SEQUENCE</scope>
    <source>
        <strain>Durham</strain>
        <strain evidence="4">NC isolate 2 -- Noor lab</strain>
    </source>
</reference>
<proteinExistence type="predicted"/>